<dbReference type="Pfam" id="PF13707">
    <property type="entry name" value="RloB"/>
    <property type="match status" value="1"/>
</dbReference>
<reference evidence="3" key="1">
    <citation type="journal article" date="2019" name="Int. J. Syst. Evol. Microbiol.">
        <title>The Global Catalogue of Microorganisms (GCM) 10K type strain sequencing project: providing services to taxonomists for standard genome sequencing and annotation.</title>
        <authorList>
            <consortium name="The Broad Institute Genomics Platform"/>
            <consortium name="The Broad Institute Genome Sequencing Center for Infectious Disease"/>
            <person name="Wu L."/>
            <person name="Ma J."/>
        </authorList>
    </citation>
    <scope>NUCLEOTIDE SEQUENCE [LARGE SCALE GENOMIC DNA]</scope>
    <source>
        <strain evidence="3">CGMCC 4.7330</strain>
    </source>
</reference>
<feature type="compositionally biased region" description="Low complexity" evidence="1">
    <location>
        <begin position="22"/>
        <end position="33"/>
    </location>
</feature>
<evidence type="ECO:0000313" key="2">
    <source>
        <dbReference type="EMBL" id="MFC3960750.1"/>
    </source>
</evidence>
<evidence type="ECO:0000313" key="3">
    <source>
        <dbReference type="Proteomes" id="UP001595696"/>
    </source>
</evidence>
<feature type="compositionally biased region" description="Basic and acidic residues" evidence="1">
    <location>
        <begin position="44"/>
        <end position="61"/>
    </location>
</feature>
<organism evidence="2 3">
    <name type="scientific">Nocardia jiangsuensis</name>
    <dbReference type="NCBI Taxonomy" id="1691563"/>
    <lineage>
        <taxon>Bacteria</taxon>
        <taxon>Bacillati</taxon>
        <taxon>Actinomycetota</taxon>
        <taxon>Actinomycetes</taxon>
        <taxon>Mycobacteriales</taxon>
        <taxon>Nocardiaceae</taxon>
        <taxon>Nocardia</taxon>
    </lineage>
</organism>
<gene>
    <name evidence="2" type="ORF">ACFO0B_01965</name>
</gene>
<dbReference type="Proteomes" id="UP001595696">
    <property type="component" value="Unassembled WGS sequence"/>
</dbReference>
<dbReference type="EMBL" id="JBHSAX010000003">
    <property type="protein sequence ID" value="MFC3960750.1"/>
    <property type="molecule type" value="Genomic_DNA"/>
</dbReference>
<feature type="region of interest" description="Disordered" evidence="1">
    <location>
        <begin position="1"/>
        <end position="69"/>
    </location>
</feature>
<name>A0ABV8DL36_9NOCA</name>
<evidence type="ECO:0000256" key="1">
    <source>
        <dbReference type="SAM" id="MobiDB-lite"/>
    </source>
</evidence>
<dbReference type="RefSeq" id="WP_378610523.1">
    <property type="nucleotide sequence ID" value="NZ_JBHSAX010000003.1"/>
</dbReference>
<dbReference type="InterPro" id="IPR025591">
    <property type="entry name" value="RloB"/>
</dbReference>
<proteinExistence type="predicted"/>
<sequence length="195" mass="21427">MRSRNSGRRTSEPETPQRSECGAVGASGTGAATFRPALLCRRRGREDRARLSRSSPEESRRGVRVPDSPAVPPEWARCGVQIAFSHPSFGLWLLLHFQSFGGAQGGSDRIVHEKLRGRQHWESFSDRGDKSVGGYRAATLTGKHRAAARRAEKLTEDCPTDGCSAASGHRSHCDPLKRDPSTDVWRLLEALGLLR</sequence>
<keyword evidence="3" id="KW-1185">Reference proteome</keyword>
<protein>
    <submittedName>
        <fullName evidence="2">RloB domain-containing protein</fullName>
    </submittedName>
</protein>
<comment type="caution">
    <text evidence="2">The sequence shown here is derived from an EMBL/GenBank/DDBJ whole genome shotgun (WGS) entry which is preliminary data.</text>
</comment>
<accession>A0ABV8DL36</accession>